<dbReference type="AlphaFoldDB" id="A0A6J4IRC2"/>
<gene>
    <name evidence="7" type="ORF">AVDCRST_MAG50-2682</name>
</gene>
<dbReference type="Pfam" id="PF13458">
    <property type="entry name" value="Peripla_BP_6"/>
    <property type="match status" value="1"/>
</dbReference>
<feature type="domain" description="Leucine-binding protein" evidence="6">
    <location>
        <begin position="45"/>
        <end position="401"/>
    </location>
</feature>
<evidence type="ECO:0000256" key="1">
    <source>
        <dbReference type="ARBA" id="ARBA00010062"/>
    </source>
</evidence>
<organism evidence="7">
    <name type="scientific">uncultured Acidimicrobiales bacterium</name>
    <dbReference type="NCBI Taxonomy" id="310071"/>
    <lineage>
        <taxon>Bacteria</taxon>
        <taxon>Bacillati</taxon>
        <taxon>Actinomycetota</taxon>
        <taxon>Acidimicrobiia</taxon>
        <taxon>Acidimicrobiales</taxon>
        <taxon>environmental samples</taxon>
    </lineage>
</organism>
<comment type="similarity">
    <text evidence="1">Belongs to the leucine-binding protein family.</text>
</comment>
<dbReference type="GO" id="GO:0006865">
    <property type="term" value="P:amino acid transport"/>
    <property type="evidence" value="ECO:0007669"/>
    <property type="project" value="UniProtKB-KW"/>
</dbReference>
<proteinExistence type="inferred from homology"/>
<name>A0A6J4IRC2_9ACTN</name>
<dbReference type="EMBL" id="CADCTF010000122">
    <property type="protein sequence ID" value="CAA9257452.1"/>
    <property type="molecule type" value="Genomic_DNA"/>
</dbReference>
<keyword evidence="2" id="KW-0813">Transport</keyword>
<evidence type="ECO:0000256" key="5">
    <source>
        <dbReference type="SAM" id="SignalP"/>
    </source>
</evidence>
<keyword evidence="4" id="KW-0029">Amino-acid transport</keyword>
<dbReference type="PANTHER" id="PTHR47151">
    <property type="entry name" value="LEU/ILE/VAL-BINDING ABC TRANSPORTER SUBUNIT"/>
    <property type="match status" value="1"/>
</dbReference>
<dbReference type="InterPro" id="IPR000709">
    <property type="entry name" value="Leu_Ile_Val-bd"/>
</dbReference>
<dbReference type="CDD" id="cd06342">
    <property type="entry name" value="PBP1_ABC_LIVBP-like"/>
    <property type="match status" value="1"/>
</dbReference>
<dbReference type="PANTHER" id="PTHR47151:SF2">
    <property type="entry name" value="AMINO ACID BINDING PROTEIN"/>
    <property type="match status" value="1"/>
</dbReference>
<dbReference type="SUPFAM" id="SSF53822">
    <property type="entry name" value="Periplasmic binding protein-like I"/>
    <property type="match status" value="1"/>
</dbReference>
<evidence type="ECO:0000259" key="6">
    <source>
        <dbReference type="Pfam" id="PF13458"/>
    </source>
</evidence>
<accession>A0A6J4IRC2</accession>
<keyword evidence="3 5" id="KW-0732">Signal</keyword>
<feature type="signal peptide" evidence="5">
    <location>
        <begin position="1"/>
        <end position="22"/>
    </location>
</feature>
<sequence>MHNGQRFWRASALLVTASLAFAACGSDANEEGVGATGEGGAATKTVKIGVIAPLSGELSALGQGIRNGVDLAIKQANDSGKVKGWRIELAAEDDTAKADVGAQVATKLSSDSQVAAVVGTLNSSVAEQVAPILNRASVVMVSPANTNVALTGRDKLPNQQRVYNTYFRVATTDDVQGPFAANYASNELKAKTAVIIHDKKTYGQGLSEAFKGQFEKNGGRVLGTETINPGDKDFTAVLTRIKPLNAEMIYYGGEYPEASLLASQAKQQGINVPIMGGDGMYSGAFFETAKEAGVGTLVTSVGAPTESLSSARDFVDAYKKANYSQPYEAYGAYAYDAAKVIIEALSKTLTETSELNTATRQKLVEETGKVNIDGATGKVSFDRFGDTQTKVLTMYKAETKAGKQEWVAAKTDEFK</sequence>
<protein>
    <submittedName>
        <fullName evidence="7">Branched-chain amino acid ABC transporter, amino acid-binding protein</fullName>
    </submittedName>
</protein>
<feature type="chain" id="PRO_5039564532" evidence="5">
    <location>
        <begin position="23"/>
        <end position="415"/>
    </location>
</feature>
<evidence type="ECO:0000256" key="4">
    <source>
        <dbReference type="ARBA" id="ARBA00022970"/>
    </source>
</evidence>
<dbReference type="PROSITE" id="PS51257">
    <property type="entry name" value="PROKAR_LIPOPROTEIN"/>
    <property type="match status" value="1"/>
</dbReference>
<dbReference type="InterPro" id="IPR028082">
    <property type="entry name" value="Peripla_BP_I"/>
</dbReference>
<dbReference type="Gene3D" id="3.40.50.2300">
    <property type="match status" value="2"/>
</dbReference>
<dbReference type="PRINTS" id="PR00337">
    <property type="entry name" value="LEUILEVALBP"/>
</dbReference>
<dbReference type="InterPro" id="IPR028081">
    <property type="entry name" value="Leu-bd"/>
</dbReference>
<evidence type="ECO:0000256" key="2">
    <source>
        <dbReference type="ARBA" id="ARBA00022448"/>
    </source>
</evidence>
<evidence type="ECO:0000256" key="3">
    <source>
        <dbReference type="ARBA" id="ARBA00022729"/>
    </source>
</evidence>
<evidence type="ECO:0000313" key="7">
    <source>
        <dbReference type="EMBL" id="CAA9257452.1"/>
    </source>
</evidence>
<reference evidence="7" key="1">
    <citation type="submission" date="2020-02" db="EMBL/GenBank/DDBJ databases">
        <authorList>
            <person name="Meier V. D."/>
        </authorList>
    </citation>
    <scope>NUCLEOTIDE SEQUENCE</scope>
    <source>
        <strain evidence="7">AVDCRST_MAG50</strain>
    </source>
</reference>